<dbReference type="RefSeq" id="WP_167695965.1">
    <property type="nucleotide sequence ID" value="NZ_CP118181.1"/>
</dbReference>
<dbReference type="PANTHER" id="PTHR42949:SF3">
    <property type="entry name" value="ANAEROBIC GLYCEROL-3-PHOSPHATE DEHYDROGENASE SUBUNIT B"/>
    <property type="match status" value="1"/>
</dbReference>
<dbReference type="PANTHER" id="PTHR42949">
    <property type="entry name" value="ANAEROBIC GLYCEROL-3-PHOSPHATE DEHYDROGENASE SUBUNIT B"/>
    <property type="match status" value="1"/>
</dbReference>
<dbReference type="EMBL" id="JAATLM010000001">
    <property type="protein sequence ID" value="NIZ69894.1"/>
    <property type="molecule type" value="Genomic_DNA"/>
</dbReference>
<evidence type="ECO:0000256" key="1">
    <source>
        <dbReference type="ARBA" id="ARBA00023002"/>
    </source>
</evidence>
<dbReference type="PRINTS" id="PR00469">
    <property type="entry name" value="PNDRDTASEII"/>
</dbReference>
<accession>A0A968GG48</accession>
<evidence type="ECO:0000259" key="2">
    <source>
        <dbReference type="Pfam" id="PF07992"/>
    </source>
</evidence>
<keyword evidence="4" id="KW-1185">Reference proteome</keyword>
<dbReference type="SUPFAM" id="SSF51905">
    <property type="entry name" value="FAD/NAD(P)-binding domain"/>
    <property type="match status" value="1"/>
</dbReference>
<evidence type="ECO:0000313" key="3">
    <source>
        <dbReference type="EMBL" id="NIZ69894.1"/>
    </source>
</evidence>
<gene>
    <name evidence="3" type="ORF">HCT48_06705</name>
</gene>
<dbReference type="InterPro" id="IPR051691">
    <property type="entry name" value="Metab_Enz_Cyan_OpOx_G3PDH"/>
</dbReference>
<dbReference type="InterPro" id="IPR023753">
    <property type="entry name" value="FAD/NAD-binding_dom"/>
</dbReference>
<feature type="domain" description="FAD/NAD(P)-binding" evidence="2">
    <location>
        <begin position="7"/>
        <end position="299"/>
    </location>
</feature>
<proteinExistence type="predicted"/>
<reference evidence="3" key="1">
    <citation type="submission" date="2020-03" db="EMBL/GenBank/DDBJ databases">
        <title>Spirochaetal bacteria isolated from arthropods constitute a novel genus Entomospira genus novum within the order Spirochaetales.</title>
        <authorList>
            <person name="Grana-Miraglia L."/>
            <person name="Sikutova S."/>
            <person name="Fingerle V."/>
            <person name="Sing A."/>
            <person name="Castillo-Ramirez S."/>
            <person name="Margos G."/>
            <person name="Rudolf I."/>
        </authorList>
    </citation>
    <scope>NUCLEOTIDE SEQUENCE</scope>
    <source>
        <strain evidence="3">BR149</strain>
    </source>
</reference>
<dbReference type="GO" id="GO:0016491">
    <property type="term" value="F:oxidoreductase activity"/>
    <property type="evidence" value="ECO:0007669"/>
    <property type="project" value="UniProtKB-KW"/>
</dbReference>
<protein>
    <submittedName>
        <fullName evidence="3">FAD-dependent oxidoreductase</fullName>
    </submittedName>
</protein>
<dbReference type="Pfam" id="PF07992">
    <property type="entry name" value="Pyr_redox_2"/>
    <property type="match status" value="1"/>
</dbReference>
<evidence type="ECO:0000313" key="4">
    <source>
        <dbReference type="Proteomes" id="UP000778951"/>
    </source>
</evidence>
<keyword evidence="1" id="KW-0560">Oxidoreductase</keyword>
<sequence>MKARKEYDVIIIGGGPAGLAAAVEAHARGLRSILIVERENQLGGILLQCIHNGFGLHEFKEELTGPAFAQRYIDKVYELGIEYLLEASVTMLNPDRSVMIVSKEGFVRYFAKAVILAMGCQERPRGAISIPGSRPAGVLTAGAAQKYLNMDGYLVGEKVFILGSGDIGLIMARRMTLEGAKVVGVAEIQRQPNGITRNIVQCLHDFHIPLYLSHTVTRIYGKERIQAIELSQVDENLKPIEGTEQYIEVDALLLSIGLLPNNSLSEGVGIALSKATKGPIVSNDLQTSIPGYFACGNVLHVHDVVDYVVAEARRCVDGVMHYLSNQISEERHIEVTAHTGLHYVVPQSIKPQTLGAKQRFYFRVKSPDHRVKIQIFADGMLIKESLKSHVVPAEMEYIEVDINDAVRQAQHITLALHKEEA</sequence>
<dbReference type="PRINTS" id="PR00368">
    <property type="entry name" value="FADPNR"/>
</dbReference>
<dbReference type="Gene3D" id="3.50.50.60">
    <property type="entry name" value="FAD/NAD(P)-binding domain"/>
    <property type="match status" value="2"/>
</dbReference>
<dbReference type="AlphaFoldDB" id="A0A968GG48"/>
<dbReference type="InterPro" id="IPR036188">
    <property type="entry name" value="FAD/NAD-bd_sf"/>
</dbReference>
<organism evidence="3 4">
    <name type="scientific">Entomospira culicis</name>
    <dbReference type="NCBI Taxonomy" id="2719989"/>
    <lineage>
        <taxon>Bacteria</taxon>
        <taxon>Pseudomonadati</taxon>
        <taxon>Spirochaetota</taxon>
        <taxon>Spirochaetia</taxon>
        <taxon>Spirochaetales</taxon>
        <taxon>Spirochaetaceae</taxon>
        <taxon>Entomospira</taxon>
    </lineage>
</organism>
<dbReference type="Proteomes" id="UP000778951">
    <property type="component" value="Unassembled WGS sequence"/>
</dbReference>
<comment type="caution">
    <text evidence="3">The sequence shown here is derived from an EMBL/GenBank/DDBJ whole genome shotgun (WGS) entry which is preliminary data.</text>
</comment>
<name>A0A968GG48_9SPIO</name>